<evidence type="ECO:0000256" key="4">
    <source>
        <dbReference type="ARBA" id="ARBA00023136"/>
    </source>
</evidence>
<dbReference type="Pfam" id="PF07980">
    <property type="entry name" value="SusD_RagB"/>
    <property type="match status" value="1"/>
</dbReference>
<dbReference type="RefSeq" id="WP_007754245.1">
    <property type="nucleotide sequence ID" value="NZ_CABIXA010000001.1"/>
</dbReference>
<evidence type="ECO:0000259" key="8">
    <source>
        <dbReference type="Pfam" id="PF14322"/>
    </source>
</evidence>
<organism evidence="9 12">
    <name type="scientific">Bacteroides finegoldii</name>
    <dbReference type="NCBI Taxonomy" id="338188"/>
    <lineage>
        <taxon>Bacteria</taxon>
        <taxon>Pseudomonadati</taxon>
        <taxon>Bacteroidota</taxon>
        <taxon>Bacteroidia</taxon>
        <taxon>Bacteroidales</taxon>
        <taxon>Bacteroidaceae</taxon>
        <taxon>Bacteroides</taxon>
    </lineage>
</organism>
<feature type="domain" description="SusD-like N-terminal" evidence="8">
    <location>
        <begin position="91"/>
        <end position="215"/>
    </location>
</feature>
<dbReference type="SUPFAM" id="SSF48452">
    <property type="entry name" value="TPR-like"/>
    <property type="match status" value="1"/>
</dbReference>
<reference evidence="13 14" key="2">
    <citation type="journal article" date="2019" name="Nat. Med.">
        <title>A library of human gut bacterial isolates paired with longitudinal multiomics data enables mechanistic microbiome research.</title>
        <authorList>
            <person name="Poyet M."/>
            <person name="Groussin M."/>
            <person name="Gibbons S.M."/>
            <person name="Avila-Pacheco J."/>
            <person name="Jiang X."/>
            <person name="Kearney S.M."/>
            <person name="Perrotta A.R."/>
            <person name="Berdy B."/>
            <person name="Zhao S."/>
            <person name="Lieberman T.D."/>
            <person name="Swanson P.K."/>
            <person name="Smith M."/>
            <person name="Roesemann S."/>
            <person name="Alexander J.E."/>
            <person name="Rich S.A."/>
            <person name="Livny J."/>
            <person name="Vlamakis H."/>
            <person name="Clish C."/>
            <person name="Bullock K."/>
            <person name="Deik A."/>
            <person name="Scott J."/>
            <person name="Pierce K.A."/>
            <person name="Xavier R.J."/>
            <person name="Alm E.J."/>
        </authorList>
    </citation>
    <scope>NUCLEOTIDE SEQUENCE [LARGE SCALE GENOMIC DNA]</scope>
    <source>
        <strain evidence="11 14">BIOML-A2</strain>
        <strain evidence="10 13">BIOML-A6</strain>
    </source>
</reference>
<dbReference type="GO" id="GO:0009279">
    <property type="term" value="C:cell outer membrane"/>
    <property type="evidence" value="ECO:0007669"/>
    <property type="project" value="UniProtKB-SubCell"/>
</dbReference>
<dbReference type="PROSITE" id="PS51257">
    <property type="entry name" value="PROKAR_LIPOPROTEIN"/>
    <property type="match status" value="1"/>
</dbReference>
<dbReference type="Proteomes" id="UP000095517">
    <property type="component" value="Unassembled WGS sequence"/>
</dbReference>
<accession>A0A173WL02</accession>
<protein>
    <submittedName>
        <fullName evidence="9 10">SusD family</fullName>
    </submittedName>
</protein>
<dbReference type="EMBL" id="VWAK01000028">
    <property type="protein sequence ID" value="KAA5229138.1"/>
    <property type="molecule type" value="Genomic_DNA"/>
</dbReference>
<feature type="chain" id="PRO_5044549729" evidence="6">
    <location>
        <begin position="21"/>
        <end position="585"/>
    </location>
</feature>
<dbReference type="EMBL" id="CYZH01000001">
    <property type="protein sequence ID" value="CUN40152.1"/>
    <property type="molecule type" value="Genomic_DNA"/>
</dbReference>
<evidence type="ECO:0000313" key="9">
    <source>
        <dbReference type="EMBL" id="CUN40152.1"/>
    </source>
</evidence>
<feature type="signal peptide" evidence="6">
    <location>
        <begin position="1"/>
        <end position="20"/>
    </location>
</feature>
<dbReference type="InterPro" id="IPR011990">
    <property type="entry name" value="TPR-like_helical_dom_sf"/>
</dbReference>
<dbReference type="AlphaFoldDB" id="A0A173WL02"/>
<dbReference type="Gene3D" id="1.25.40.390">
    <property type="match status" value="1"/>
</dbReference>
<comment type="similarity">
    <text evidence="2">Belongs to the SusD family.</text>
</comment>
<proteinExistence type="inferred from homology"/>
<evidence type="ECO:0000256" key="1">
    <source>
        <dbReference type="ARBA" id="ARBA00004442"/>
    </source>
</evidence>
<evidence type="ECO:0000313" key="12">
    <source>
        <dbReference type="Proteomes" id="UP000095517"/>
    </source>
</evidence>
<reference evidence="9 12" key="1">
    <citation type="submission" date="2015-09" db="EMBL/GenBank/DDBJ databases">
        <authorList>
            <consortium name="Pathogen Informatics"/>
        </authorList>
    </citation>
    <scope>NUCLEOTIDE SEQUENCE [LARGE SCALE GENOMIC DNA]</scope>
    <source>
        <strain evidence="9 12">2789STDY5608840</strain>
    </source>
</reference>
<evidence type="ECO:0000256" key="3">
    <source>
        <dbReference type="ARBA" id="ARBA00022729"/>
    </source>
</evidence>
<comment type="subcellular location">
    <subcellularLocation>
        <location evidence="1">Cell outer membrane</location>
    </subcellularLocation>
</comment>
<keyword evidence="3 6" id="KW-0732">Signal</keyword>
<feature type="domain" description="RagB/SusD" evidence="7">
    <location>
        <begin position="373"/>
        <end position="585"/>
    </location>
</feature>
<keyword evidence="5" id="KW-0998">Cell outer membrane</keyword>
<dbReference type="GeneID" id="92988124"/>
<gene>
    <name evidence="9" type="ORF">ERS852397_00142</name>
    <name evidence="11" type="ORF">F2Z09_13620</name>
    <name evidence="10" type="ORF">F2Z22_15155</name>
</gene>
<evidence type="ECO:0000259" key="7">
    <source>
        <dbReference type="Pfam" id="PF07980"/>
    </source>
</evidence>
<dbReference type="EMBL" id="VWAG01000025">
    <property type="protein sequence ID" value="KAA5255677.1"/>
    <property type="molecule type" value="Genomic_DNA"/>
</dbReference>
<keyword evidence="14" id="KW-1185">Reference proteome</keyword>
<evidence type="ECO:0000313" key="13">
    <source>
        <dbReference type="Proteomes" id="UP000421791"/>
    </source>
</evidence>
<evidence type="ECO:0000313" key="14">
    <source>
        <dbReference type="Proteomes" id="UP000440198"/>
    </source>
</evidence>
<dbReference type="STRING" id="338188.ERS852397_00142"/>
<evidence type="ECO:0000256" key="2">
    <source>
        <dbReference type="ARBA" id="ARBA00006275"/>
    </source>
</evidence>
<name>A0A173WL02_9BACE</name>
<evidence type="ECO:0000313" key="10">
    <source>
        <dbReference type="EMBL" id="KAA5229138.1"/>
    </source>
</evidence>
<evidence type="ECO:0000256" key="5">
    <source>
        <dbReference type="ARBA" id="ARBA00023237"/>
    </source>
</evidence>
<evidence type="ECO:0000256" key="6">
    <source>
        <dbReference type="SAM" id="SignalP"/>
    </source>
</evidence>
<dbReference type="InterPro" id="IPR012944">
    <property type="entry name" value="SusD_RagB_dom"/>
</dbReference>
<dbReference type="InterPro" id="IPR033985">
    <property type="entry name" value="SusD-like_N"/>
</dbReference>
<dbReference type="Proteomes" id="UP000421791">
    <property type="component" value="Unassembled WGS sequence"/>
</dbReference>
<sequence length="585" mass="66638">MKKITYILACACMMGLTSCADTFLDLEPLDSRTDAVYFKKPEHFREFANGFYGQLLGWRSGIMEHMDLQSDLVNSRNGNQAYLGYGTLTLGYDDARWDHYNNIRTCNILLQRGEAYSGNQSEIDPYLGEAYFFRAYNYFYLLKYFGGVPIITVPLDTDSPELQKPRNSRYEVADLILSDLQNAISRLPKEQNIATSDKGHISEQGAKAFKARVLLYEATWRKYNKTSTDYEGSAGPKSDQVNEFLEESISLSKDVLDDEVFRIWNHNNELDNLSSRYLFCLEDGSQTGGYGKDSNKEFIIYSVFDRVLNAGAFSLNNEMNYIYPTRKFIDMFVCTNGMPTTNNEQFKGYQNVTDEYQNRDYRLMAYVGGPAESIGSTSGYGDQKFRNPIVGDKKESANYPVLRLAEVCLNYAEAIMERYGEITDAQLGISINKLRDRAGVAHLTNALVEKIKKQLNSEKELSEIMLDEIRRERTVELYMEGFRYDDLKRWGILEETLNQSRLGRVVGEAGYSTPFKDASGNPTSKYDAKSYVYGEETVITGDGKEHACVVISPKANSTVRKAHYLWPIPQHQINLNPNLKQNPGY</sequence>
<evidence type="ECO:0000313" key="11">
    <source>
        <dbReference type="EMBL" id="KAA5255677.1"/>
    </source>
</evidence>
<dbReference type="Proteomes" id="UP000440198">
    <property type="component" value="Unassembled WGS sequence"/>
</dbReference>
<keyword evidence="4" id="KW-0472">Membrane</keyword>
<dbReference type="Pfam" id="PF14322">
    <property type="entry name" value="SusD-like_3"/>
    <property type="match status" value="1"/>
</dbReference>